<gene>
    <name evidence="5" type="ORF">QQX02_12080</name>
</gene>
<organism evidence="5 6">
    <name type="scientific">Demequina muriae</name>
    <dbReference type="NCBI Taxonomy" id="3051664"/>
    <lineage>
        <taxon>Bacteria</taxon>
        <taxon>Bacillati</taxon>
        <taxon>Actinomycetota</taxon>
        <taxon>Actinomycetes</taxon>
        <taxon>Micrococcales</taxon>
        <taxon>Demequinaceae</taxon>
        <taxon>Demequina</taxon>
    </lineage>
</organism>
<evidence type="ECO:0000256" key="2">
    <source>
        <dbReference type="SAM" id="MobiDB-lite"/>
    </source>
</evidence>
<protein>
    <submittedName>
        <fullName evidence="5">Peptidylprolyl isomerase</fullName>
        <ecNumber evidence="5">5.2.1.8</ecNumber>
    </submittedName>
</protein>
<feature type="region of interest" description="Disordered" evidence="2">
    <location>
        <begin position="1"/>
        <end position="37"/>
    </location>
</feature>
<keyword evidence="6" id="KW-1185">Reference proteome</keyword>
<dbReference type="SUPFAM" id="SSF50891">
    <property type="entry name" value="Cyclophilin-like"/>
    <property type="match status" value="1"/>
</dbReference>
<dbReference type="Gene3D" id="2.40.100.10">
    <property type="entry name" value="Cyclophilin-like"/>
    <property type="match status" value="1"/>
</dbReference>
<comment type="caution">
    <text evidence="5">The sequence shown here is derived from an EMBL/GenBank/DDBJ whole genome shotgun (WGS) entry which is preliminary data.</text>
</comment>
<dbReference type="PANTHER" id="PTHR45625:SF3">
    <property type="entry name" value="PEPTIDYL-PROLYL CIS-TRANS ISOMERASE B-RELATED"/>
    <property type="match status" value="1"/>
</dbReference>
<dbReference type="EC" id="5.2.1.8" evidence="5"/>
<evidence type="ECO:0000313" key="6">
    <source>
        <dbReference type="Proteomes" id="UP001172708"/>
    </source>
</evidence>
<evidence type="ECO:0000313" key="5">
    <source>
        <dbReference type="EMBL" id="MDN4481659.1"/>
    </source>
</evidence>
<comment type="function">
    <text evidence="1">PPIases accelerate the folding of proteins. It catalyzes the cis-trans isomerization of proline imidic peptide bonds in oligopeptides.</text>
</comment>
<feature type="compositionally biased region" description="Low complexity" evidence="2">
    <location>
        <begin position="73"/>
        <end position="87"/>
    </location>
</feature>
<dbReference type="InterPro" id="IPR002130">
    <property type="entry name" value="Cyclophilin-type_PPIase_dom"/>
</dbReference>
<evidence type="ECO:0000256" key="3">
    <source>
        <dbReference type="SAM" id="Phobius"/>
    </source>
</evidence>
<keyword evidence="3" id="KW-1133">Transmembrane helix</keyword>
<dbReference type="InterPro" id="IPR029000">
    <property type="entry name" value="Cyclophilin-like_dom_sf"/>
</dbReference>
<evidence type="ECO:0000256" key="1">
    <source>
        <dbReference type="ARBA" id="ARBA00002388"/>
    </source>
</evidence>
<dbReference type="Proteomes" id="UP001172708">
    <property type="component" value="Unassembled WGS sequence"/>
</dbReference>
<feature type="compositionally biased region" description="Basic and acidic residues" evidence="2">
    <location>
        <begin position="9"/>
        <end position="31"/>
    </location>
</feature>
<name>A0ABT8GJV9_9MICO</name>
<reference evidence="5" key="1">
    <citation type="submission" date="2023-06" db="EMBL/GenBank/DDBJ databases">
        <title>Egi l300058.</title>
        <authorList>
            <person name="Gao L."/>
            <person name="Fang B.-Z."/>
            <person name="Li W.-J."/>
        </authorList>
    </citation>
    <scope>NUCLEOTIDE SEQUENCE</scope>
    <source>
        <strain evidence="5">EGI L300058</strain>
    </source>
</reference>
<evidence type="ECO:0000259" key="4">
    <source>
        <dbReference type="PROSITE" id="PS50072"/>
    </source>
</evidence>
<dbReference type="PROSITE" id="PS50072">
    <property type="entry name" value="CSA_PPIASE_2"/>
    <property type="match status" value="1"/>
</dbReference>
<dbReference type="Pfam" id="PF00160">
    <property type="entry name" value="Pro_isomerase"/>
    <property type="match status" value="1"/>
</dbReference>
<dbReference type="PANTHER" id="PTHR45625">
    <property type="entry name" value="PEPTIDYL-PROLYL CIS-TRANS ISOMERASE-RELATED"/>
    <property type="match status" value="1"/>
</dbReference>
<feature type="domain" description="PPIase cyclophilin-type" evidence="4">
    <location>
        <begin position="126"/>
        <end position="281"/>
    </location>
</feature>
<dbReference type="GO" id="GO:0003755">
    <property type="term" value="F:peptidyl-prolyl cis-trans isomerase activity"/>
    <property type="evidence" value="ECO:0007669"/>
    <property type="project" value="UniProtKB-EC"/>
</dbReference>
<accession>A0ABT8GJV9</accession>
<dbReference type="InterPro" id="IPR044666">
    <property type="entry name" value="Cyclophilin_A-like"/>
</dbReference>
<proteinExistence type="predicted"/>
<dbReference type="EMBL" id="JAUHQA010000001">
    <property type="protein sequence ID" value="MDN4481659.1"/>
    <property type="molecule type" value="Genomic_DNA"/>
</dbReference>
<feature type="region of interest" description="Disordered" evidence="2">
    <location>
        <begin position="73"/>
        <end position="117"/>
    </location>
</feature>
<feature type="transmembrane region" description="Helical" evidence="3">
    <location>
        <begin position="41"/>
        <end position="60"/>
    </location>
</feature>
<keyword evidence="5" id="KW-0413">Isomerase</keyword>
<sequence length="282" mass="29403">MSHQRSRNAAREYEKRRREALERKHAEHDQARQQSRRRWRIGAIVTAAVAAVAIVVWVLLTLLGSDDEAIEAATPSAAPSAEDTTSEPSASTPGAEPTSDELGWASSGEAPDPSLAEGRTWTASMSTSVGDIVIELDGAAAPQAVASFIALSGEGFFDQTECHRLTTAGIYVLQCGDPLGTGTGGPSYRYGPIENAPEDDVYPAGTLAMARIGGDGESMGSQFFVVYQDSTIPSDAAGGYTVFGQVVEGLSIVEGVASAGTITGEPDGRPAQSVIVNEVSLS</sequence>
<keyword evidence="3" id="KW-0472">Membrane</keyword>
<dbReference type="RefSeq" id="WP_301143384.1">
    <property type="nucleotide sequence ID" value="NZ_JAUHQA010000001.1"/>
</dbReference>
<keyword evidence="3" id="KW-0812">Transmembrane</keyword>